<protein>
    <recommendedName>
        <fullName evidence="11">Ceramidase</fullName>
    </recommendedName>
</protein>
<dbReference type="Pfam" id="PF05875">
    <property type="entry name" value="Ceramidase"/>
    <property type="match status" value="1"/>
</dbReference>
<evidence type="ECO:0000313" key="9">
    <source>
        <dbReference type="EMBL" id="CAK9163235.1"/>
    </source>
</evidence>
<organism evidence="9 10">
    <name type="scientific">Ilex paraguariensis</name>
    <name type="common">yerba mate</name>
    <dbReference type="NCBI Taxonomy" id="185542"/>
    <lineage>
        <taxon>Eukaryota</taxon>
        <taxon>Viridiplantae</taxon>
        <taxon>Streptophyta</taxon>
        <taxon>Embryophyta</taxon>
        <taxon>Tracheophyta</taxon>
        <taxon>Spermatophyta</taxon>
        <taxon>Magnoliopsida</taxon>
        <taxon>eudicotyledons</taxon>
        <taxon>Gunneridae</taxon>
        <taxon>Pentapetalae</taxon>
        <taxon>asterids</taxon>
        <taxon>campanulids</taxon>
        <taxon>Aquifoliales</taxon>
        <taxon>Aquifoliaceae</taxon>
        <taxon>Ilex</taxon>
    </lineage>
</organism>
<sequence>MSWVVDHHLPKVKRTRMCVGAILFWFFLMLVTPKLSHSPEHHSFSDMRNFLGVPNTLNVITNFPFLIVGVLGFVLCLEGDFFNISLRGEIWGWTIFYTGIAAVAFGSAYYHLKPDNSRVTWDTLPMMIAYSSVLSSLIVERAGKRVGLTCLIGLLIVAFISTAYERNLNDLRMCMMFQLIPCIAIPCVTLLYPPKYTHSRYWLLAAGVYLLGQFEVVADRKIFKVTRYVISGHSLEHLCVAMVPGLLTIMLMLRSTSSPR</sequence>
<evidence type="ECO:0008006" key="11">
    <source>
        <dbReference type="Google" id="ProtNLM"/>
    </source>
</evidence>
<dbReference type="InterPro" id="IPR008901">
    <property type="entry name" value="ACER"/>
</dbReference>
<dbReference type="PANTHER" id="PTHR34368">
    <property type="entry name" value="OS01G0962200 PROTEIN"/>
    <property type="match status" value="1"/>
</dbReference>
<dbReference type="GO" id="GO:0016787">
    <property type="term" value="F:hydrolase activity"/>
    <property type="evidence" value="ECO:0007669"/>
    <property type="project" value="UniProtKB-KW"/>
</dbReference>
<keyword evidence="4" id="KW-0378">Hydrolase</keyword>
<dbReference type="AlphaFoldDB" id="A0ABC8T1I0"/>
<keyword evidence="5 7" id="KW-1133">Transmembrane helix</keyword>
<evidence type="ECO:0000256" key="1">
    <source>
        <dbReference type="ARBA" id="ARBA00004141"/>
    </source>
</evidence>
<evidence type="ECO:0000256" key="6">
    <source>
        <dbReference type="ARBA" id="ARBA00023136"/>
    </source>
</evidence>
<comment type="subcellular location">
    <subcellularLocation>
        <location evidence="1">Membrane</location>
        <topology evidence="1">Multi-pass membrane protein</topology>
    </subcellularLocation>
</comment>
<reference evidence="9 10" key="1">
    <citation type="submission" date="2024-02" db="EMBL/GenBank/DDBJ databases">
        <authorList>
            <person name="Vignale AGUSTIN F."/>
            <person name="Sosa J E."/>
            <person name="Modenutti C."/>
        </authorList>
    </citation>
    <scope>NUCLEOTIDE SEQUENCE [LARGE SCALE GENOMIC DNA]</scope>
</reference>
<name>A0ABC8T1I0_9AQUA</name>
<dbReference type="EMBL" id="CAUOFW020001417">
    <property type="protein sequence ID" value="CAK9144739.1"/>
    <property type="molecule type" value="Genomic_DNA"/>
</dbReference>
<dbReference type="Proteomes" id="UP001642360">
    <property type="component" value="Unassembled WGS sequence"/>
</dbReference>
<feature type="transmembrane region" description="Helical" evidence="7">
    <location>
        <begin position="201"/>
        <end position="218"/>
    </location>
</feature>
<evidence type="ECO:0000256" key="2">
    <source>
        <dbReference type="ARBA" id="ARBA00009780"/>
    </source>
</evidence>
<feature type="transmembrane region" description="Helical" evidence="7">
    <location>
        <begin position="123"/>
        <end position="139"/>
    </location>
</feature>
<feature type="transmembrane region" description="Helical" evidence="7">
    <location>
        <begin position="146"/>
        <end position="164"/>
    </location>
</feature>
<comment type="caution">
    <text evidence="9">The sequence shown here is derived from an EMBL/GenBank/DDBJ whole genome shotgun (WGS) entry which is preliminary data.</text>
</comment>
<keyword evidence="10" id="KW-1185">Reference proteome</keyword>
<feature type="transmembrane region" description="Helical" evidence="7">
    <location>
        <begin position="176"/>
        <end position="194"/>
    </location>
</feature>
<dbReference type="GO" id="GO:0006665">
    <property type="term" value="P:sphingolipid metabolic process"/>
    <property type="evidence" value="ECO:0007669"/>
    <property type="project" value="UniProtKB-ARBA"/>
</dbReference>
<feature type="transmembrane region" description="Helical" evidence="7">
    <location>
        <begin position="230"/>
        <end position="253"/>
    </location>
</feature>
<dbReference type="EMBL" id="CAUOFW020003977">
    <property type="protein sequence ID" value="CAK9163235.1"/>
    <property type="molecule type" value="Genomic_DNA"/>
</dbReference>
<keyword evidence="3 7" id="KW-0812">Transmembrane</keyword>
<proteinExistence type="inferred from homology"/>
<evidence type="ECO:0000313" key="10">
    <source>
        <dbReference type="Proteomes" id="UP001642360"/>
    </source>
</evidence>
<evidence type="ECO:0000313" key="8">
    <source>
        <dbReference type="EMBL" id="CAK9144739.1"/>
    </source>
</evidence>
<evidence type="ECO:0000256" key="5">
    <source>
        <dbReference type="ARBA" id="ARBA00022989"/>
    </source>
</evidence>
<gene>
    <name evidence="8" type="ORF">ILEXP_LOCUS12505</name>
    <name evidence="9" type="ORF">ILEXP_LOCUS32271</name>
</gene>
<dbReference type="PANTHER" id="PTHR34368:SF2">
    <property type="entry name" value="ALKALINE PHYTOCERAMIDASE (APHC)"/>
    <property type="match status" value="1"/>
</dbReference>
<evidence type="ECO:0000256" key="7">
    <source>
        <dbReference type="SAM" id="Phobius"/>
    </source>
</evidence>
<feature type="transmembrane region" description="Helical" evidence="7">
    <location>
        <begin position="90"/>
        <end position="111"/>
    </location>
</feature>
<comment type="similarity">
    <text evidence="2">Belongs to the alkaline ceramidase family.</text>
</comment>
<accession>A0ABC8T1I0</accession>
<feature type="transmembrane region" description="Helical" evidence="7">
    <location>
        <begin position="60"/>
        <end position="78"/>
    </location>
</feature>
<evidence type="ECO:0000256" key="4">
    <source>
        <dbReference type="ARBA" id="ARBA00022801"/>
    </source>
</evidence>
<keyword evidence="6 7" id="KW-0472">Membrane</keyword>
<dbReference type="GO" id="GO:0016020">
    <property type="term" value="C:membrane"/>
    <property type="evidence" value="ECO:0007669"/>
    <property type="project" value="UniProtKB-SubCell"/>
</dbReference>
<evidence type="ECO:0000256" key="3">
    <source>
        <dbReference type="ARBA" id="ARBA00022692"/>
    </source>
</evidence>